<dbReference type="EMBL" id="CAJNOB010000034">
    <property type="protein sequence ID" value="CAF0700805.1"/>
    <property type="molecule type" value="Genomic_DNA"/>
</dbReference>
<comment type="similarity">
    <text evidence="1 3 5">Belongs to the GrpE family.</text>
</comment>
<dbReference type="SUPFAM" id="SSF51064">
    <property type="entry name" value="Head domain of nucleotide exchange factor GrpE"/>
    <property type="match status" value="1"/>
</dbReference>
<dbReference type="GO" id="GO:0005737">
    <property type="term" value="C:cytoplasm"/>
    <property type="evidence" value="ECO:0007669"/>
    <property type="project" value="UniProtKB-SubCell"/>
</dbReference>
<dbReference type="Gene3D" id="3.90.20.20">
    <property type="match status" value="1"/>
</dbReference>
<evidence type="ECO:0000256" key="3">
    <source>
        <dbReference type="HAMAP-Rule" id="MF_01151"/>
    </source>
</evidence>
<evidence type="ECO:0000256" key="7">
    <source>
        <dbReference type="SAM" id="MobiDB-lite"/>
    </source>
</evidence>
<dbReference type="AlphaFoldDB" id="A0A8J2BR76"/>
<dbReference type="GO" id="GO:0051087">
    <property type="term" value="F:protein-folding chaperone binding"/>
    <property type="evidence" value="ECO:0007669"/>
    <property type="project" value="InterPro"/>
</dbReference>
<dbReference type="PANTHER" id="PTHR21237:SF23">
    <property type="entry name" value="GRPE PROTEIN HOMOLOG, MITOCHONDRIAL"/>
    <property type="match status" value="1"/>
</dbReference>
<reference evidence="8" key="1">
    <citation type="submission" date="2021-02" db="EMBL/GenBank/DDBJ databases">
        <authorList>
            <person name="Cremers G."/>
            <person name="Picone N."/>
        </authorList>
    </citation>
    <scope>NUCLEOTIDE SEQUENCE</scope>
    <source>
        <strain evidence="8">PQ17</strain>
    </source>
</reference>
<keyword evidence="2 3" id="KW-0143">Chaperone</keyword>
<comment type="caution">
    <text evidence="8">The sequence shown here is derived from an EMBL/GenBank/DDBJ whole genome shotgun (WGS) entry which is preliminary data.</text>
</comment>
<keyword evidence="6" id="KW-0175">Coiled coil</keyword>
<protein>
    <recommendedName>
        <fullName evidence="3 4">Protein GrpE</fullName>
    </recommendedName>
    <alternativeName>
        <fullName evidence="3">HSP-70 cofactor</fullName>
    </alternativeName>
</protein>
<comment type="subunit">
    <text evidence="3">Homodimer.</text>
</comment>
<dbReference type="PRINTS" id="PR00773">
    <property type="entry name" value="GRPEPROTEIN"/>
</dbReference>
<name>A0A8J2BR76_9BACT</name>
<evidence type="ECO:0000256" key="2">
    <source>
        <dbReference type="ARBA" id="ARBA00023186"/>
    </source>
</evidence>
<dbReference type="Pfam" id="PF01025">
    <property type="entry name" value="GrpE"/>
    <property type="match status" value="1"/>
</dbReference>
<dbReference type="SUPFAM" id="SSF58014">
    <property type="entry name" value="Coiled-coil domain of nucleotide exchange factor GrpE"/>
    <property type="match status" value="1"/>
</dbReference>
<proteinExistence type="inferred from homology"/>
<evidence type="ECO:0000313" key="8">
    <source>
        <dbReference type="EMBL" id="CAF0700805.1"/>
    </source>
</evidence>
<evidence type="ECO:0000256" key="5">
    <source>
        <dbReference type="RuleBase" id="RU004478"/>
    </source>
</evidence>
<dbReference type="InterPro" id="IPR009012">
    <property type="entry name" value="GrpE_head"/>
</dbReference>
<gene>
    <name evidence="3 8" type="primary">grpE</name>
    <name evidence="8" type="ORF">MPNT_40039</name>
</gene>
<keyword evidence="3 4" id="KW-0346">Stress response</keyword>
<dbReference type="PROSITE" id="PS01071">
    <property type="entry name" value="GRPE"/>
    <property type="match status" value="1"/>
</dbReference>
<dbReference type="GO" id="GO:0051082">
    <property type="term" value="F:unfolded protein binding"/>
    <property type="evidence" value="ECO:0007669"/>
    <property type="project" value="TreeGrafter"/>
</dbReference>
<dbReference type="CDD" id="cd00446">
    <property type="entry name" value="GrpE"/>
    <property type="match status" value="1"/>
</dbReference>
<dbReference type="GO" id="GO:0042803">
    <property type="term" value="F:protein homodimerization activity"/>
    <property type="evidence" value="ECO:0007669"/>
    <property type="project" value="InterPro"/>
</dbReference>
<evidence type="ECO:0000313" key="9">
    <source>
        <dbReference type="Proteomes" id="UP000663859"/>
    </source>
</evidence>
<comment type="subcellular location">
    <subcellularLocation>
        <location evidence="3">Cytoplasm</location>
    </subcellularLocation>
</comment>
<organism evidence="8 9">
    <name type="scientific">Candidatus Methylacidithermus pantelleriae</name>
    <dbReference type="NCBI Taxonomy" id="2744239"/>
    <lineage>
        <taxon>Bacteria</taxon>
        <taxon>Pseudomonadati</taxon>
        <taxon>Verrucomicrobiota</taxon>
        <taxon>Methylacidiphilae</taxon>
        <taxon>Methylacidiphilales</taxon>
        <taxon>Methylacidiphilaceae</taxon>
        <taxon>Candidatus Methylacidithermus</taxon>
    </lineage>
</organism>
<feature type="region of interest" description="Disordered" evidence="7">
    <location>
        <begin position="1"/>
        <end position="21"/>
    </location>
</feature>
<dbReference type="GO" id="GO:0006457">
    <property type="term" value="P:protein folding"/>
    <property type="evidence" value="ECO:0007669"/>
    <property type="project" value="InterPro"/>
</dbReference>
<accession>A0A8J2BR76</accession>
<keyword evidence="9" id="KW-1185">Reference proteome</keyword>
<dbReference type="HAMAP" id="MF_01151">
    <property type="entry name" value="GrpE"/>
    <property type="match status" value="1"/>
</dbReference>
<dbReference type="PANTHER" id="PTHR21237">
    <property type="entry name" value="GRPE PROTEIN"/>
    <property type="match status" value="1"/>
</dbReference>
<evidence type="ECO:0000256" key="1">
    <source>
        <dbReference type="ARBA" id="ARBA00009054"/>
    </source>
</evidence>
<dbReference type="RefSeq" id="WP_174582177.1">
    <property type="nucleotide sequence ID" value="NZ_CAJNOB010000034.1"/>
</dbReference>
<keyword evidence="3" id="KW-0963">Cytoplasm</keyword>
<comment type="function">
    <text evidence="3 4">Participates actively in the response to hyperosmotic and heat shock by preventing the aggregation of stress-denatured proteins, in association with DnaK and GrpE. It is the nucleotide exchange factor for DnaK and may function as a thermosensor. Unfolded proteins bind initially to DnaJ; upon interaction with the DnaJ-bound protein, DnaK hydrolyzes its bound ATP, resulting in the formation of a stable complex. GrpE releases ADP from DnaK; ATP binding to DnaK triggers the release of the substrate protein, thus completing the reaction cycle. Several rounds of ATP-dependent interactions between DnaJ, DnaK and GrpE are required for fully efficient folding.</text>
</comment>
<feature type="coiled-coil region" evidence="6">
    <location>
        <begin position="32"/>
        <end position="73"/>
    </location>
</feature>
<dbReference type="InterPro" id="IPR013805">
    <property type="entry name" value="GrpE_CC"/>
</dbReference>
<dbReference type="Gene3D" id="2.30.22.10">
    <property type="entry name" value="Head domain of nucleotide exchange factor GrpE"/>
    <property type="match status" value="1"/>
</dbReference>
<dbReference type="Proteomes" id="UP000663859">
    <property type="component" value="Unassembled WGS sequence"/>
</dbReference>
<evidence type="ECO:0000256" key="4">
    <source>
        <dbReference type="RuleBase" id="RU000639"/>
    </source>
</evidence>
<evidence type="ECO:0000256" key="6">
    <source>
        <dbReference type="SAM" id="Coils"/>
    </source>
</evidence>
<dbReference type="InterPro" id="IPR000740">
    <property type="entry name" value="GrpE"/>
</dbReference>
<dbReference type="GO" id="GO:0000774">
    <property type="term" value="F:adenyl-nucleotide exchange factor activity"/>
    <property type="evidence" value="ECO:0007669"/>
    <property type="project" value="InterPro"/>
</dbReference>
<sequence length="193" mass="21660">MKSPDASVPDSGAQATEGSNEPQYILVSRSWLEQLEKEKDQLKDRLLRALAEWDNARKRLDREREEITRYANQELFHSLLPVIDNLERAVEAAQQATSLQPVAEGLRMVWKQLQSVLEEAGLQPVEALGKPFDPFQHEALGEEIRLDHPEGTVISQLRKGYMLRGKLLRPAGVVVAKSPEEGEGSNVRKDAEG</sequence>